<dbReference type="Gene3D" id="1.10.1200.270">
    <property type="entry name" value="Methyltransferase, alpha-helical capping domain"/>
    <property type="match status" value="1"/>
</dbReference>
<keyword evidence="3" id="KW-0479">Metal-binding</keyword>
<dbReference type="GO" id="GO:0046872">
    <property type="term" value="F:metal ion binding"/>
    <property type="evidence" value="ECO:0007669"/>
    <property type="project" value="UniProtKB-KW"/>
</dbReference>
<reference evidence="5" key="1">
    <citation type="submission" date="2016-02" db="EMBL/GenBank/DDBJ databases">
        <title>WGS assembly of Manihot esculenta.</title>
        <authorList>
            <person name="Bredeson J.V."/>
            <person name="Prochnik S.E."/>
            <person name="Lyons J.B."/>
            <person name="Schmutz J."/>
            <person name="Grimwood J."/>
            <person name="Vrebalov J."/>
            <person name="Bart R.S."/>
            <person name="Amuge T."/>
            <person name="Ferguson M.E."/>
            <person name="Green R."/>
            <person name="Putnam N."/>
            <person name="Stites J."/>
            <person name="Rounsley S."/>
            <person name="Rokhsar D.S."/>
        </authorList>
    </citation>
    <scope>NUCLEOTIDE SEQUENCE [LARGE SCALE GENOMIC DNA]</scope>
    <source>
        <tissue evidence="5">Leaf</tissue>
    </source>
</reference>
<keyword evidence="1" id="KW-0489">Methyltransferase</keyword>
<dbReference type="SUPFAM" id="SSF53335">
    <property type="entry name" value="S-adenosyl-L-methionine-dependent methyltransferases"/>
    <property type="match status" value="1"/>
</dbReference>
<evidence type="ECO:0000256" key="1">
    <source>
        <dbReference type="ARBA" id="ARBA00022603"/>
    </source>
</evidence>
<gene>
    <name evidence="5" type="ORF">MANES_10G070900</name>
</gene>
<dbReference type="Pfam" id="PF03492">
    <property type="entry name" value="Methyltransf_7"/>
    <property type="match status" value="1"/>
</dbReference>
<dbReference type="Gene3D" id="3.40.50.150">
    <property type="entry name" value="Vaccinia Virus protein VP39"/>
    <property type="match status" value="1"/>
</dbReference>
<dbReference type="InterPro" id="IPR042086">
    <property type="entry name" value="MeTrfase_capping"/>
</dbReference>
<dbReference type="GO" id="GO:0008757">
    <property type="term" value="F:S-adenosylmethionine-dependent methyltransferase activity"/>
    <property type="evidence" value="ECO:0000318"/>
    <property type="project" value="GO_Central"/>
</dbReference>
<dbReference type="InterPro" id="IPR029063">
    <property type="entry name" value="SAM-dependent_MTases_sf"/>
</dbReference>
<proteinExistence type="predicted"/>
<evidence type="ECO:0000256" key="4">
    <source>
        <dbReference type="ARBA" id="ARBA00022842"/>
    </source>
</evidence>
<evidence type="ECO:0000256" key="3">
    <source>
        <dbReference type="ARBA" id="ARBA00022723"/>
    </source>
</evidence>
<dbReference type="EMBL" id="CM004396">
    <property type="protein sequence ID" value="OAY39146.1"/>
    <property type="molecule type" value="Genomic_DNA"/>
</dbReference>
<sequence>MGEKLARFRLRDPFIGGWPGHIQEPNVPPHACHVRRPNLDFPHLCFRGPKRTVIKRVKPILEDTVKAFYTKSLYDKFAIVDMGCSSGPNALEAISIIINKIFTLSKEKGQTFPELLVFLNDLPGNDFNNIFKSLPQFYKKLKEQTGLDLGTCFISGMPGTFYGRLFPIETLDFVHSSCSLHWLSQVPEGIENNKGNIYISKTSPKNVFEAYLDQFQKDFSLFLCCRAKELKSKGQMILTLLGRSTSDPACNDCIQFWYLLAQSLLEISREGLIEEANVDSFNIPFYTPFSGEVTDIVGKEGSFKINNLKTFELNWDSNGNDENQDYAFDMKASGEFVACCVRAASESTLASHFGEAIIDELFLRYARNVGDHLSKEKTKYILLVISMSKKS</sequence>
<accession>A0A2C9V410</accession>
<dbReference type="PANTHER" id="PTHR31009">
    <property type="entry name" value="S-ADENOSYL-L-METHIONINE:CARBOXYL METHYLTRANSFERASE FAMILY PROTEIN"/>
    <property type="match status" value="1"/>
</dbReference>
<keyword evidence="4" id="KW-0460">Magnesium</keyword>
<dbReference type="InterPro" id="IPR005299">
    <property type="entry name" value="MeTrfase_7"/>
</dbReference>
<evidence type="ECO:0000256" key="2">
    <source>
        <dbReference type="ARBA" id="ARBA00022679"/>
    </source>
</evidence>
<dbReference type="AlphaFoldDB" id="A0A2C9V410"/>
<name>A0A2C9V410_MANES</name>
<evidence type="ECO:0000313" key="5">
    <source>
        <dbReference type="EMBL" id="OAY39146.1"/>
    </source>
</evidence>
<dbReference type="GO" id="GO:0032259">
    <property type="term" value="P:methylation"/>
    <property type="evidence" value="ECO:0000318"/>
    <property type="project" value="GO_Central"/>
</dbReference>
<protein>
    <submittedName>
        <fullName evidence="5">Uncharacterized protein</fullName>
    </submittedName>
</protein>
<organism evidence="5">
    <name type="scientific">Manihot esculenta</name>
    <name type="common">Cassava</name>
    <name type="synonym">Jatropha manihot</name>
    <dbReference type="NCBI Taxonomy" id="3983"/>
    <lineage>
        <taxon>Eukaryota</taxon>
        <taxon>Viridiplantae</taxon>
        <taxon>Streptophyta</taxon>
        <taxon>Embryophyta</taxon>
        <taxon>Tracheophyta</taxon>
        <taxon>Spermatophyta</taxon>
        <taxon>Magnoliopsida</taxon>
        <taxon>eudicotyledons</taxon>
        <taxon>Gunneridae</taxon>
        <taxon>Pentapetalae</taxon>
        <taxon>rosids</taxon>
        <taxon>fabids</taxon>
        <taxon>Malpighiales</taxon>
        <taxon>Euphorbiaceae</taxon>
        <taxon>Crotonoideae</taxon>
        <taxon>Manihoteae</taxon>
        <taxon>Manihot</taxon>
    </lineage>
</organism>
<keyword evidence="2" id="KW-0808">Transferase</keyword>